<evidence type="ECO:0000256" key="1">
    <source>
        <dbReference type="ARBA" id="ARBA00022679"/>
    </source>
</evidence>
<evidence type="ECO:0000256" key="2">
    <source>
        <dbReference type="ARBA" id="ARBA00023027"/>
    </source>
</evidence>
<dbReference type="EMBL" id="VSSQ01008170">
    <property type="protein sequence ID" value="MPM38096.1"/>
    <property type="molecule type" value="Genomic_DNA"/>
</dbReference>
<dbReference type="EC" id="2.4.2.-" evidence="4"/>
<dbReference type="Pfam" id="PF02146">
    <property type="entry name" value="SIR2"/>
    <property type="match status" value="1"/>
</dbReference>
<evidence type="ECO:0000313" key="4">
    <source>
        <dbReference type="EMBL" id="MPM38096.1"/>
    </source>
</evidence>
<gene>
    <name evidence="4" type="ORF">SDC9_84723</name>
</gene>
<dbReference type="GO" id="GO:0070403">
    <property type="term" value="F:NAD+ binding"/>
    <property type="evidence" value="ECO:0007669"/>
    <property type="project" value="InterPro"/>
</dbReference>
<dbReference type="AlphaFoldDB" id="A0A644ZB29"/>
<dbReference type="InterPro" id="IPR003000">
    <property type="entry name" value="Sirtuin"/>
</dbReference>
<dbReference type="InterPro" id="IPR029035">
    <property type="entry name" value="DHS-like_NAD/FAD-binding_dom"/>
</dbReference>
<dbReference type="Gene3D" id="3.40.50.1220">
    <property type="entry name" value="TPP-binding domain"/>
    <property type="match status" value="1"/>
</dbReference>
<proteinExistence type="predicted"/>
<organism evidence="4">
    <name type="scientific">bioreactor metagenome</name>
    <dbReference type="NCBI Taxonomy" id="1076179"/>
    <lineage>
        <taxon>unclassified sequences</taxon>
        <taxon>metagenomes</taxon>
        <taxon>ecological metagenomes</taxon>
    </lineage>
</organism>
<dbReference type="PROSITE" id="PS50305">
    <property type="entry name" value="SIRTUIN"/>
    <property type="match status" value="1"/>
</dbReference>
<sequence>MVYDGERFQTNFTDFEQKYGFHDMYSGGFYSFETPEEFWAYWSRMIYLNRYNQLARGTYLDLLELVKDKDYFVLTTNVDHQFQLAGFDKQRLFYTQGDYGLFQCSHCRKTFDNEQRIRRMVTQQESLKIPTELIPKCPDCGKPLTLNLRSDDKFVEDDGWHIAAKRYEDYIRRHKKGHILYLELGVGMNTPSIIKYPFWQMTYQNPDAMFVCVNTGDTFAPAEIKERSVCIDADIWQTLHRILEARTLRLTKSLGLPMPAFRSASKLSK</sequence>
<keyword evidence="2" id="KW-0520">NAD</keyword>
<name>A0A644ZB29_9ZZZZ</name>
<dbReference type="InterPro" id="IPR026590">
    <property type="entry name" value="Ssirtuin_cat_dom"/>
</dbReference>
<comment type="caution">
    <text evidence="4">The sequence shown here is derived from an EMBL/GenBank/DDBJ whole genome shotgun (WGS) entry which is preliminary data.</text>
</comment>
<keyword evidence="4" id="KW-0328">Glycosyltransferase</keyword>
<dbReference type="SUPFAM" id="SSF52467">
    <property type="entry name" value="DHS-like NAD/FAD-binding domain"/>
    <property type="match status" value="1"/>
</dbReference>
<dbReference type="GO" id="GO:0016757">
    <property type="term" value="F:glycosyltransferase activity"/>
    <property type="evidence" value="ECO:0007669"/>
    <property type="project" value="UniProtKB-KW"/>
</dbReference>
<protein>
    <submittedName>
        <fullName evidence="4">Protein ADP-ribosyltransferase</fullName>
        <ecNumber evidence="4">2.4.2.-</ecNumber>
    </submittedName>
</protein>
<evidence type="ECO:0000259" key="3">
    <source>
        <dbReference type="PROSITE" id="PS50305"/>
    </source>
</evidence>
<reference evidence="4" key="1">
    <citation type="submission" date="2019-08" db="EMBL/GenBank/DDBJ databases">
        <authorList>
            <person name="Kucharzyk K."/>
            <person name="Murdoch R.W."/>
            <person name="Higgins S."/>
            <person name="Loffler F."/>
        </authorList>
    </citation>
    <scope>NUCLEOTIDE SEQUENCE</scope>
</reference>
<accession>A0A644ZB29</accession>
<feature type="domain" description="Deacetylase sirtuin-type" evidence="3">
    <location>
        <begin position="1"/>
        <end position="251"/>
    </location>
</feature>
<keyword evidence="1 4" id="KW-0808">Transferase</keyword>